<dbReference type="AlphaFoldDB" id="A0AAV9H2G3"/>
<evidence type="ECO:0000256" key="1">
    <source>
        <dbReference type="SAM" id="MobiDB-lite"/>
    </source>
</evidence>
<comment type="caution">
    <text evidence="2">The sequence shown here is derived from an EMBL/GenBank/DDBJ whole genome shotgun (WGS) entry which is preliminary data.</text>
</comment>
<sequence>MAIMSGQNQPPARRVSSRTSVSLPVSSTGSPSYETVQKITTQYQDGTPRSTRTFFWTDTPDSGRTSNSSATAPTSHLCAPYAGRQHRRGPGRDGDILTPRPTHLRLCHVYEINPRCTDSSWFQIDRGIHLRQLRRPKDRPSHQQNQPQVQYQTPPLPVLPSSRLVIRTRARPSRSAPVPTTPTPLLPTPKDLASDITTTPPEADSLPK</sequence>
<feature type="region of interest" description="Disordered" evidence="1">
    <location>
        <begin position="57"/>
        <end position="76"/>
    </location>
</feature>
<accession>A0AAV9H2G3</accession>
<feature type="region of interest" description="Disordered" evidence="1">
    <location>
        <begin position="1"/>
        <end position="33"/>
    </location>
</feature>
<feature type="compositionally biased region" description="Polar residues" evidence="1">
    <location>
        <begin position="57"/>
        <end position="74"/>
    </location>
</feature>
<evidence type="ECO:0000313" key="3">
    <source>
        <dbReference type="Proteomes" id="UP001321760"/>
    </source>
</evidence>
<reference evidence="2" key="1">
    <citation type="journal article" date="2023" name="Mol. Phylogenet. Evol.">
        <title>Genome-scale phylogeny and comparative genomics of the fungal order Sordariales.</title>
        <authorList>
            <person name="Hensen N."/>
            <person name="Bonometti L."/>
            <person name="Westerberg I."/>
            <person name="Brannstrom I.O."/>
            <person name="Guillou S."/>
            <person name="Cros-Aarteil S."/>
            <person name="Calhoun S."/>
            <person name="Haridas S."/>
            <person name="Kuo A."/>
            <person name="Mondo S."/>
            <person name="Pangilinan J."/>
            <person name="Riley R."/>
            <person name="LaButti K."/>
            <person name="Andreopoulos B."/>
            <person name="Lipzen A."/>
            <person name="Chen C."/>
            <person name="Yan M."/>
            <person name="Daum C."/>
            <person name="Ng V."/>
            <person name="Clum A."/>
            <person name="Steindorff A."/>
            <person name="Ohm R.A."/>
            <person name="Martin F."/>
            <person name="Silar P."/>
            <person name="Natvig D.O."/>
            <person name="Lalanne C."/>
            <person name="Gautier V."/>
            <person name="Ament-Velasquez S.L."/>
            <person name="Kruys A."/>
            <person name="Hutchinson M.I."/>
            <person name="Powell A.J."/>
            <person name="Barry K."/>
            <person name="Miller A.N."/>
            <person name="Grigoriev I.V."/>
            <person name="Debuchy R."/>
            <person name="Gladieux P."/>
            <person name="Hiltunen Thoren M."/>
            <person name="Johannesson H."/>
        </authorList>
    </citation>
    <scope>NUCLEOTIDE SEQUENCE</scope>
    <source>
        <strain evidence="2">PSN243</strain>
    </source>
</reference>
<protein>
    <submittedName>
        <fullName evidence="2">Uncharacterized protein</fullName>
    </submittedName>
</protein>
<feature type="compositionally biased region" description="Low complexity" evidence="1">
    <location>
        <begin position="10"/>
        <end position="27"/>
    </location>
</feature>
<dbReference type="EMBL" id="MU865915">
    <property type="protein sequence ID" value="KAK4454855.1"/>
    <property type="molecule type" value="Genomic_DNA"/>
</dbReference>
<keyword evidence="3" id="KW-1185">Reference proteome</keyword>
<evidence type="ECO:0000313" key="2">
    <source>
        <dbReference type="EMBL" id="KAK4454855.1"/>
    </source>
</evidence>
<reference evidence="2" key="2">
    <citation type="submission" date="2023-05" db="EMBL/GenBank/DDBJ databases">
        <authorList>
            <consortium name="Lawrence Berkeley National Laboratory"/>
            <person name="Steindorff A."/>
            <person name="Hensen N."/>
            <person name="Bonometti L."/>
            <person name="Westerberg I."/>
            <person name="Brannstrom I.O."/>
            <person name="Guillou S."/>
            <person name="Cros-Aarteil S."/>
            <person name="Calhoun S."/>
            <person name="Haridas S."/>
            <person name="Kuo A."/>
            <person name="Mondo S."/>
            <person name="Pangilinan J."/>
            <person name="Riley R."/>
            <person name="Labutti K."/>
            <person name="Andreopoulos B."/>
            <person name="Lipzen A."/>
            <person name="Chen C."/>
            <person name="Yanf M."/>
            <person name="Daum C."/>
            <person name="Ng V."/>
            <person name="Clum A."/>
            <person name="Ohm R."/>
            <person name="Martin F."/>
            <person name="Silar P."/>
            <person name="Natvig D."/>
            <person name="Lalanne C."/>
            <person name="Gautier V."/>
            <person name="Ament-Velasquez S.L."/>
            <person name="Kruys A."/>
            <person name="Hutchinson M.I."/>
            <person name="Powell A.J."/>
            <person name="Barry K."/>
            <person name="Miller A.N."/>
            <person name="Grigoriev I.V."/>
            <person name="Debuchy R."/>
            <person name="Gladieux P."/>
            <person name="Thoren M.H."/>
            <person name="Johannesson H."/>
        </authorList>
    </citation>
    <scope>NUCLEOTIDE SEQUENCE</scope>
    <source>
        <strain evidence="2">PSN243</strain>
    </source>
</reference>
<dbReference type="Proteomes" id="UP001321760">
    <property type="component" value="Unassembled WGS sequence"/>
</dbReference>
<feature type="region of interest" description="Disordered" evidence="1">
    <location>
        <begin position="134"/>
        <end position="208"/>
    </location>
</feature>
<feature type="compositionally biased region" description="Low complexity" evidence="1">
    <location>
        <begin position="142"/>
        <end position="165"/>
    </location>
</feature>
<proteinExistence type="predicted"/>
<name>A0AAV9H2G3_9PEZI</name>
<gene>
    <name evidence="2" type="ORF">QBC34DRAFT_390958</name>
</gene>
<organism evidence="2 3">
    <name type="scientific">Podospora aff. communis PSN243</name>
    <dbReference type="NCBI Taxonomy" id="3040156"/>
    <lineage>
        <taxon>Eukaryota</taxon>
        <taxon>Fungi</taxon>
        <taxon>Dikarya</taxon>
        <taxon>Ascomycota</taxon>
        <taxon>Pezizomycotina</taxon>
        <taxon>Sordariomycetes</taxon>
        <taxon>Sordariomycetidae</taxon>
        <taxon>Sordariales</taxon>
        <taxon>Podosporaceae</taxon>
        <taxon>Podospora</taxon>
    </lineage>
</organism>